<dbReference type="Pfam" id="PF18159">
    <property type="entry name" value="S_4TM"/>
    <property type="match status" value="1"/>
</dbReference>
<gene>
    <name evidence="2" type="ORF">SSP531S_58930</name>
</gene>
<reference evidence="2 3" key="1">
    <citation type="submission" date="2018-07" db="EMBL/GenBank/DDBJ databases">
        <title>Whole Genome Shotgun Sequence of Streptomyces spongiicola strain 531S.</title>
        <authorList>
            <person name="Dohra H."/>
            <person name="Kodani S."/>
        </authorList>
    </citation>
    <scope>NUCLEOTIDE SEQUENCE [LARGE SCALE GENOMIC DNA]</scope>
    <source>
        <strain evidence="2 3">531S</strain>
    </source>
</reference>
<protein>
    <submittedName>
        <fullName evidence="2">Uncharacterized protein</fullName>
    </submittedName>
</protein>
<evidence type="ECO:0000313" key="3">
    <source>
        <dbReference type="Proteomes" id="UP000265354"/>
    </source>
</evidence>
<sequence length="301" mass="33819">MTAPPPPGHQPIPRRQEHPDFLQARAAARLTYRRAGHIRAVHTFGAIGLALLAPLLVIFWPDASDVLAVLAVIWLLAARTALDTWHRRTHLKAVHYQELFDTDLFSLPWNTSLAGPRRLVREALTTRTYPVTGRDHDWYENVPNVPWPLDVLACQTQNLMWTRRNHRAYARLLWTALALTALAATILAAAKALTLEQAIIQLAVPLTPALLDLAELPRRHIDAARTQEQLEEAIDDLLTQRTAGRAVTAEDCREIQDGIFERRAHQPPVPTFIHNHLHSATSAAATARMHDLTDELTRPQP</sequence>
<accession>A0A388T657</accession>
<name>A0A388T657_9ACTN</name>
<dbReference type="RefSeq" id="WP_116429192.1">
    <property type="nucleotide sequence ID" value="NZ_BGZL01000039.1"/>
</dbReference>
<feature type="transmembrane region" description="Helical" evidence="1">
    <location>
        <begin position="66"/>
        <end position="82"/>
    </location>
</feature>
<feature type="transmembrane region" description="Helical" evidence="1">
    <location>
        <begin position="168"/>
        <end position="190"/>
    </location>
</feature>
<keyword evidence="1" id="KW-0472">Membrane</keyword>
<feature type="transmembrane region" description="Helical" evidence="1">
    <location>
        <begin position="40"/>
        <end position="60"/>
    </location>
</feature>
<dbReference type="InterPro" id="IPR049920">
    <property type="entry name" value="IK1_05631-like"/>
</dbReference>
<dbReference type="AlphaFoldDB" id="A0A388T657"/>
<dbReference type="EMBL" id="BGZL01000039">
    <property type="protein sequence ID" value="GBQ04397.1"/>
    <property type="molecule type" value="Genomic_DNA"/>
</dbReference>
<keyword evidence="1" id="KW-0812">Transmembrane</keyword>
<comment type="caution">
    <text evidence="2">The sequence shown here is derived from an EMBL/GenBank/DDBJ whole genome shotgun (WGS) entry which is preliminary data.</text>
</comment>
<evidence type="ECO:0000256" key="1">
    <source>
        <dbReference type="SAM" id="Phobius"/>
    </source>
</evidence>
<dbReference type="Proteomes" id="UP000265354">
    <property type="component" value="Unassembled WGS sequence"/>
</dbReference>
<keyword evidence="1" id="KW-1133">Transmembrane helix</keyword>
<proteinExistence type="predicted"/>
<evidence type="ECO:0000313" key="2">
    <source>
        <dbReference type="EMBL" id="GBQ04397.1"/>
    </source>
</evidence>
<organism evidence="2 3">
    <name type="scientific">Streptomyces spongiicola</name>
    <dbReference type="NCBI Taxonomy" id="1690221"/>
    <lineage>
        <taxon>Bacteria</taxon>
        <taxon>Bacillati</taxon>
        <taxon>Actinomycetota</taxon>
        <taxon>Actinomycetes</taxon>
        <taxon>Kitasatosporales</taxon>
        <taxon>Streptomycetaceae</taxon>
        <taxon>Streptomyces</taxon>
    </lineage>
</organism>